<dbReference type="EMBL" id="PQFZ01000019">
    <property type="protein sequence ID" value="POR47346.1"/>
    <property type="molecule type" value="Genomic_DNA"/>
</dbReference>
<evidence type="ECO:0000313" key="9">
    <source>
        <dbReference type="Proteomes" id="UP000236919"/>
    </source>
</evidence>
<comment type="function">
    <text evidence="2 7">Catalyzes the epimerization of the C3' and C5'positions of dTDP-6-deoxy-D-xylo-4-hexulose, forming dTDP-6-deoxy-L-lyxo-4-hexulose.</text>
</comment>
<gene>
    <name evidence="8" type="ORF">CYD53_11930</name>
</gene>
<evidence type="ECO:0000256" key="7">
    <source>
        <dbReference type="RuleBase" id="RU364069"/>
    </source>
</evidence>
<dbReference type="InterPro" id="IPR014710">
    <property type="entry name" value="RmlC-like_jellyroll"/>
</dbReference>
<protein>
    <recommendedName>
        <fullName evidence="4 7">dTDP-4-dehydrorhamnose 3,5-epimerase</fullName>
        <ecNumber evidence="3 7">5.1.3.13</ecNumber>
    </recommendedName>
    <alternativeName>
        <fullName evidence="7">Thymidine diphospho-4-keto-rhamnose 3,5-epimerase</fullName>
    </alternativeName>
</protein>
<dbReference type="GO" id="GO:0000271">
    <property type="term" value="P:polysaccharide biosynthetic process"/>
    <property type="evidence" value="ECO:0007669"/>
    <property type="project" value="TreeGrafter"/>
</dbReference>
<dbReference type="UniPathway" id="UPA00124"/>
<organism evidence="8 9">
    <name type="scientific">Bosea psychrotolerans</name>
    <dbReference type="NCBI Taxonomy" id="1871628"/>
    <lineage>
        <taxon>Bacteria</taxon>
        <taxon>Pseudomonadati</taxon>
        <taxon>Pseudomonadota</taxon>
        <taxon>Alphaproteobacteria</taxon>
        <taxon>Hyphomicrobiales</taxon>
        <taxon>Boseaceae</taxon>
        <taxon>Bosea</taxon>
    </lineage>
</organism>
<dbReference type="NCBIfam" id="TIGR01221">
    <property type="entry name" value="rmlC"/>
    <property type="match status" value="1"/>
</dbReference>
<sequence>MKIEALPLPDVFRIVLQPATDERGFFARRFCAETFASHGLETDFVQRSVSYNDRRGTLRGLHFQISPHAETKIVRCTRGAAFDVLVDLRPHSATFGRWHGEVLTADNHTALYIPRGFAHGFQTLEDRTEIDYEITPAYVPGFASGVRFDDTDIGIAWPIEAPIMSERDRNLATLKEISAAESFRLPS</sequence>
<feature type="active site" description="Proton donor" evidence="5">
    <location>
        <position position="132"/>
    </location>
</feature>
<feature type="active site" description="Proton acceptor" evidence="5">
    <location>
        <position position="62"/>
    </location>
</feature>
<dbReference type="Proteomes" id="UP000236919">
    <property type="component" value="Unassembled WGS sequence"/>
</dbReference>
<dbReference type="SUPFAM" id="SSF51182">
    <property type="entry name" value="RmlC-like cupins"/>
    <property type="match status" value="1"/>
</dbReference>
<dbReference type="GO" id="GO:0005829">
    <property type="term" value="C:cytosol"/>
    <property type="evidence" value="ECO:0007669"/>
    <property type="project" value="TreeGrafter"/>
</dbReference>
<keyword evidence="9" id="KW-1185">Reference proteome</keyword>
<dbReference type="EC" id="5.1.3.13" evidence="3 7"/>
<evidence type="ECO:0000256" key="1">
    <source>
        <dbReference type="ARBA" id="ARBA00001298"/>
    </source>
</evidence>
<evidence type="ECO:0000256" key="3">
    <source>
        <dbReference type="ARBA" id="ARBA00012098"/>
    </source>
</evidence>
<comment type="catalytic activity">
    <reaction evidence="1 7">
        <text>dTDP-4-dehydro-6-deoxy-alpha-D-glucose = dTDP-4-dehydro-beta-L-rhamnose</text>
        <dbReference type="Rhea" id="RHEA:16969"/>
        <dbReference type="ChEBI" id="CHEBI:57649"/>
        <dbReference type="ChEBI" id="CHEBI:62830"/>
        <dbReference type="EC" id="5.1.3.13"/>
    </reaction>
</comment>
<evidence type="ECO:0000313" key="8">
    <source>
        <dbReference type="EMBL" id="POR47346.1"/>
    </source>
</evidence>
<name>A0A2S4LY19_9HYPH</name>
<comment type="similarity">
    <text evidence="7">Belongs to the dTDP-4-dehydrorhamnose 3,5-epimerase family.</text>
</comment>
<proteinExistence type="inferred from homology"/>
<dbReference type="PANTHER" id="PTHR21047:SF2">
    <property type="entry name" value="THYMIDINE DIPHOSPHO-4-KETO-RHAMNOSE 3,5-EPIMERASE"/>
    <property type="match status" value="1"/>
</dbReference>
<keyword evidence="7" id="KW-0413">Isomerase</keyword>
<dbReference type="GO" id="GO:0008830">
    <property type="term" value="F:dTDP-4-dehydrorhamnose 3,5-epimerase activity"/>
    <property type="evidence" value="ECO:0007669"/>
    <property type="project" value="UniProtKB-UniRule"/>
</dbReference>
<dbReference type="AlphaFoldDB" id="A0A2S4LY19"/>
<evidence type="ECO:0000256" key="5">
    <source>
        <dbReference type="PIRSR" id="PIRSR600888-1"/>
    </source>
</evidence>
<comment type="pathway">
    <text evidence="7">Carbohydrate biosynthesis; dTDP-L-rhamnose biosynthesis.</text>
</comment>
<dbReference type="Gene3D" id="2.60.120.10">
    <property type="entry name" value="Jelly Rolls"/>
    <property type="match status" value="1"/>
</dbReference>
<comment type="caution">
    <text evidence="8">The sequence shown here is derived from an EMBL/GenBank/DDBJ whole genome shotgun (WGS) entry which is preliminary data.</text>
</comment>
<dbReference type="PANTHER" id="PTHR21047">
    <property type="entry name" value="DTDP-6-DEOXY-D-GLUCOSE-3,5 EPIMERASE"/>
    <property type="match status" value="1"/>
</dbReference>
<dbReference type="Pfam" id="PF00908">
    <property type="entry name" value="dTDP_sugar_isom"/>
    <property type="match status" value="1"/>
</dbReference>
<feature type="site" description="Participates in a stacking interaction with the thymidine ring of dTDP-4-oxo-6-deoxyglucose" evidence="6">
    <location>
        <position position="138"/>
    </location>
</feature>
<dbReference type="InterPro" id="IPR000888">
    <property type="entry name" value="RmlC-like"/>
</dbReference>
<accession>A0A2S4LY19</accession>
<evidence type="ECO:0000256" key="4">
    <source>
        <dbReference type="ARBA" id="ARBA00019595"/>
    </source>
</evidence>
<dbReference type="CDD" id="cd00438">
    <property type="entry name" value="cupin_RmlC"/>
    <property type="match status" value="1"/>
</dbReference>
<evidence type="ECO:0000256" key="2">
    <source>
        <dbReference type="ARBA" id="ARBA00001997"/>
    </source>
</evidence>
<reference evidence="8 9" key="1">
    <citation type="submission" date="2018-01" db="EMBL/GenBank/DDBJ databases">
        <title>Genomic Encyclopedia of Type Strains, Phase III (KMG-III): the genomes of soil and plant-associated and newly described type strains.</title>
        <authorList>
            <person name="Whitman W."/>
        </authorList>
    </citation>
    <scope>NUCLEOTIDE SEQUENCE [LARGE SCALE GENOMIC DNA]</scope>
    <source>
        <strain evidence="8 9">1131</strain>
    </source>
</reference>
<dbReference type="InterPro" id="IPR011051">
    <property type="entry name" value="RmlC_Cupin_sf"/>
</dbReference>
<dbReference type="GO" id="GO:0019305">
    <property type="term" value="P:dTDP-rhamnose biosynthetic process"/>
    <property type="evidence" value="ECO:0007669"/>
    <property type="project" value="UniProtKB-UniRule"/>
</dbReference>
<comment type="subunit">
    <text evidence="7">Homodimer.</text>
</comment>
<dbReference type="OrthoDB" id="9800680at2"/>
<evidence type="ECO:0000256" key="6">
    <source>
        <dbReference type="PIRSR" id="PIRSR600888-3"/>
    </source>
</evidence>
<dbReference type="RefSeq" id="WP_103720620.1">
    <property type="nucleotide sequence ID" value="NZ_PQFZ01000019.1"/>
</dbReference>